<protein>
    <submittedName>
        <fullName evidence="1">Uncharacterized protein</fullName>
    </submittedName>
</protein>
<organism evidence="1 2">
    <name type="scientific">Mucor saturninus</name>
    <dbReference type="NCBI Taxonomy" id="64648"/>
    <lineage>
        <taxon>Eukaryota</taxon>
        <taxon>Fungi</taxon>
        <taxon>Fungi incertae sedis</taxon>
        <taxon>Mucoromycota</taxon>
        <taxon>Mucoromycotina</taxon>
        <taxon>Mucoromycetes</taxon>
        <taxon>Mucorales</taxon>
        <taxon>Mucorineae</taxon>
        <taxon>Mucoraceae</taxon>
        <taxon>Mucor</taxon>
    </lineage>
</organism>
<reference evidence="1" key="1">
    <citation type="submission" date="2020-12" db="EMBL/GenBank/DDBJ databases">
        <title>Metabolic potential, ecology and presence of endohyphal bacteria is reflected in genomic diversity of Mucoromycotina.</title>
        <authorList>
            <person name="Muszewska A."/>
            <person name="Okrasinska A."/>
            <person name="Steczkiewicz K."/>
            <person name="Drgas O."/>
            <person name="Orlowska M."/>
            <person name="Perlinska-Lenart U."/>
            <person name="Aleksandrzak-Piekarczyk T."/>
            <person name="Szatraj K."/>
            <person name="Zielenkiewicz U."/>
            <person name="Pilsyk S."/>
            <person name="Malc E."/>
            <person name="Mieczkowski P."/>
            <person name="Kruszewska J.S."/>
            <person name="Biernat P."/>
            <person name="Pawlowska J."/>
        </authorList>
    </citation>
    <scope>NUCLEOTIDE SEQUENCE</scope>
    <source>
        <strain evidence="1">WA0000017839</strain>
    </source>
</reference>
<accession>A0A8H7R2P4</accession>
<dbReference type="OrthoDB" id="5521299at2759"/>
<evidence type="ECO:0000313" key="1">
    <source>
        <dbReference type="EMBL" id="KAG2203148.1"/>
    </source>
</evidence>
<proteinExistence type="predicted"/>
<evidence type="ECO:0000313" key="2">
    <source>
        <dbReference type="Proteomes" id="UP000603453"/>
    </source>
</evidence>
<dbReference type="EMBL" id="JAEPRD010000054">
    <property type="protein sequence ID" value="KAG2203148.1"/>
    <property type="molecule type" value="Genomic_DNA"/>
</dbReference>
<name>A0A8H7R2P4_9FUNG</name>
<sequence length="84" mass="9535">MRHYFWIRASIDRSSLGCKIDGSHFELWKYRSMLSDRVQLPLPFEIICERERKAGATVGHALYAGILLTGGPTLDSYLTTDTSN</sequence>
<keyword evidence="2" id="KW-1185">Reference proteome</keyword>
<dbReference type="Proteomes" id="UP000603453">
    <property type="component" value="Unassembled WGS sequence"/>
</dbReference>
<comment type="caution">
    <text evidence="1">The sequence shown here is derived from an EMBL/GenBank/DDBJ whole genome shotgun (WGS) entry which is preliminary data.</text>
</comment>
<gene>
    <name evidence="1" type="ORF">INT47_004955</name>
</gene>
<dbReference type="AlphaFoldDB" id="A0A8H7R2P4"/>